<evidence type="ECO:0000313" key="1">
    <source>
        <dbReference type="EMBL" id="RAV12986.1"/>
    </source>
</evidence>
<protein>
    <submittedName>
        <fullName evidence="1">Uncharacterized protein</fullName>
    </submittedName>
</protein>
<keyword evidence="2" id="KW-1185">Reference proteome</keyword>
<organism evidence="1 2">
    <name type="scientific">Paenibacillus contaminans</name>
    <dbReference type="NCBI Taxonomy" id="450362"/>
    <lineage>
        <taxon>Bacteria</taxon>
        <taxon>Bacillati</taxon>
        <taxon>Bacillota</taxon>
        <taxon>Bacilli</taxon>
        <taxon>Bacillales</taxon>
        <taxon>Paenibacillaceae</taxon>
        <taxon>Paenibacillus</taxon>
    </lineage>
</organism>
<dbReference type="Proteomes" id="UP000250369">
    <property type="component" value="Unassembled WGS sequence"/>
</dbReference>
<dbReference type="EMBL" id="QMFB01000031">
    <property type="protein sequence ID" value="RAV12986.1"/>
    <property type="molecule type" value="Genomic_DNA"/>
</dbReference>
<proteinExistence type="predicted"/>
<accession>A0A329M150</accession>
<comment type="caution">
    <text evidence="1">The sequence shown here is derived from an EMBL/GenBank/DDBJ whole genome shotgun (WGS) entry which is preliminary data.</text>
</comment>
<evidence type="ECO:0000313" key="2">
    <source>
        <dbReference type="Proteomes" id="UP000250369"/>
    </source>
</evidence>
<sequence>MRDRSGANGKVLVRRAGAFRALSCFSQRFRKAGYCRKAASEAYTSARLADFPGFRGRIAAQSLQQCALLHIITVNIHTEMQRRRKVRSASLQGEGAGD</sequence>
<name>A0A329M150_9BACL</name>
<gene>
    <name evidence="1" type="ORF">DQG23_33940</name>
</gene>
<dbReference type="AlphaFoldDB" id="A0A329M150"/>
<reference evidence="1 2" key="1">
    <citation type="journal article" date="2009" name="Int. J. Syst. Evol. Microbiol.">
        <title>Paenibacillus contaminans sp. nov., isolated from a contaminated laboratory plate.</title>
        <authorList>
            <person name="Chou J.H."/>
            <person name="Lee J.H."/>
            <person name="Lin M.C."/>
            <person name="Chang P.S."/>
            <person name="Arun A.B."/>
            <person name="Young C.C."/>
            <person name="Chen W.M."/>
        </authorList>
    </citation>
    <scope>NUCLEOTIDE SEQUENCE [LARGE SCALE GENOMIC DNA]</scope>
    <source>
        <strain evidence="1 2">CKOBP-6</strain>
    </source>
</reference>